<sequence>MRRLLLFLIAAAFLAPLPAAAEDARPVPGFGYQVLNRYPHDREAFTQGLFWREGVLYESTGLVGRSSIRKVELTTGKVLQRRDTDPQQFGEGIVDWEHRLVQLTWLGQKGYVYDVEALERTGQFSYVGQGWGLTRDDRRIIMSDGTADLRFLDPLTLKETGRITVKAGDQPIHNLNELEWIEGEVWANVWQTHFIARIDPGTGQVVGWIDLSGLLSAEEARGVDVLNGIAYDREKKRIFVTGKLWPTLFEIRIVPKD</sequence>
<dbReference type="AlphaFoldDB" id="A0A2D2AXF8"/>
<dbReference type="PANTHER" id="PTHR31270:SF1">
    <property type="entry name" value="GLUTAMINYL-PEPTIDE CYCLOTRANSFERASE"/>
    <property type="match status" value="1"/>
</dbReference>
<dbReference type="KEGG" id="cmb:CSW64_09655"/>
<dbReference type="Pfam" id="PF05096">
    <property type="entry name" value="Glu_cyclase_2"/>
    <property type="match status" value="1"/>
</dbReference>
<evidence type="ECO:0000313" key="2">
    <source>
        <dbReference type="EMBL" id="ATQ42655.1"/>
    </source>
</evidence>
<dbReference type="SUPFAM" id="SSF50969">
    <property type="entry name" value="YVTN repeat-like/Quinoprotein amine dehydrogenase"/>
    <property type="match status" value="1"/>
</dbReference>
<organism evidence="2 3">
    <name type="scientific">Caulobacter mirabilis</name>
    <dbReference type="NCBI Taxonomy" id="69666"/>
    <lineage>
        <taxon>Bacteria</taxon>
        <taxon>Pseudomonadati</taxon>
        <taxon>Pseudomonadota</taxon>
        <taxon>Alphaproteobacteria</taxon>
        <taxon>Caulobacterales</taxon>
        <taxon>Caulobacteraceae</taxon>
        <taxon>Caulobacter</taxon>
    </lineage>
</organism>
<reference evidence="2 3" key="1">
    <citation type="submission" date="2017-10" db="EMBL/GenBank/DDBJ databases">
        <title>Genome sequence of Caulobacter mirabilis FWC38.</title>
        <authorList>
            <person name="Fiebig A."/>
            <person name="Crosson S."/>
        </authorList>
    </citation>
    <scope>NUCLEOTIDE SEQUENCE [LARGE SCALE GENOMIC DNA]</scope>
    <source>
        <strain evidence="2 3">FWC 38</strain>
    </source>
</reference>
<gene>
    <name evidence="2" type="ORF">CSW64_09655</name>
</gene>
<feature type="signal peptide" evidence="1">
    <location>
        <begin position="1"/>
        <end position="21"/>
    </location>
</feature>
<dbReference type="InterPro" id="IPR007788">
    <property type="entry name" value="QCT"/>
</dbReference>
<dbReference type="RefSeq" id="WP_099621909.1">
    <property type="nucleotide sequence ID" value="NZ_CP024201.1"/>
</dbReference>
<dbReference type="GO" id="GO:0016603">
    <property type="term" value="F:glutaminyl-peptide cyclotransferase activity"/>
    <property type="evidence" value="ECO:0007669"/>
    <property type="project" value="InterPro"/>
</dbReference>
<dbReference type="InterPro" id="IPR011044">
    <property type="entry name" value="Quino_amine_DH_bsu"/>
</dbReference>
<protein>
    <submittedName>
        <fullName evidence="2">Glutamine cyclotransferase</fullName>
    </submittedName>
</protein>
<name>A0A2D2AXF8_9CAUL</name>
<dbReference type="OrthoDB" id="9783700at2"/>
<keyword evidence="2" id="KW-0808">Transferase</keyword>
<evidence type="ECO:0000256" key="1">
    <source>
        <dbReference type="SAM" id="SignalP"/>
    </source>
</evidence>
<keyword evidence="1" id="KW-0732">Signal</keyword>
<dbReference type="EMBL" id="CP024201">
    <property type="protein sequence ID" value="ATQ42655.1"/>
    <property type="molecule type" value="Genomic_DNA"/>
</dbReference>
<accession>A0A2D2AXF8</accession>
<evidence type="ECO:0000313" key="3">
    <source>
        <dbReference type="Proteomes" id="UP000228945"/>
    </source>
</evidence>
<feature type="chain" id="PRO_5013695944" evidence="1">
    <location>
        <begin position="22"/>
        <end position="257"/>
    </location>
</feature>
<dbReference type="Proteomes" id="UP000228945">
    <property type="component" value="Chromosome"/>
</dbReference>
<proteinExistence type="predicted"/>
<keyword evidence="3" id="KW-1185">Reference proteome</keyword>
<dbReference type="PANTHER" id="PTHR31270">
    <property type="entry name" value="GLUTAMINYL-PEPTIDE CYCLOTRANSFERASE"/>
    <property type="match status" value="1"/>
</dbReference>